<organism evidence="4 5">
    <name type="scientific">Methyloglobulus morosus KoM1</name>
    <dbReference type="NCBI Taxonomy" id="1116472"/>
    <lineage>
        <taxon>Bacteria</taxon>
        <taxon>Pseudomonadati</taxon>
        <taxon>Pseudomonadota</taxon>
        <taxon>Gammaproteobacteria</taxon>
        <taxon>Methylococcales</taxon>
        <taxon>Methylococcaceae</taxon>
        <taxon>Methyloglobulus</taxon>
    </lineage>
</organism>
<keyword evidence="5" id="KW-1185">Reference proteome</keyword>
<dbReference type="EMBL" id="AYLO01000112">
    <property type="protein sequence ID" value="ESS70670.1"/>
    <property type="molecule type" value="Genomic_DNA"/>
</dbReference>
<evidence type="ECO:0000259" key="3">
    <source>
        <dbReference type="Pfam" id="PF02525"/>
    </source>
</evidence>
<comment type="caution">
    <text evidence="4">The sequence shown here is derived from an EMBL/GenBank/DDBJ whole genome shotgun (WGS) entry which is preliminary data.</text>
</comment>
<name>V5BBM8_9GAMM</name>
<reference evidence="4 5" key="1">
    <citation type="journal article" date="2013" name="Genome Announc.">
        <title>Draft Genome Sequence of the Methanotrophic Gammaproteobacterium Methyloglobulus morosus DSM 22980 Strain KoM1.</title>
        <authorList>
            <person name="Poehlein A."/>
            <person name="Deutzmann J.S."/>
            <person name="Daniel R."/>
            <person name="Simeonova D.D."/>
        </authorList>
    </citation>
    <scope>NUCLEOTIDE SEQUENCE [LARGE SCALE GENOMIC DNA]</scope>
    <source>
        <strain evidence="4 5">KoM1</strain>
    </source>
</reference>
<evidence type="ECO:0000313" key="5">
    <source>
        <dbReference type="Proteomes" id="UP000017842"/>
    </source>
</evidence>
<dbReference type="PATRIC" id="fig|1116472.3.peg.3173"/>
<evidence type="ECO:0000256" key="1">
    <source>
        <dbReference type="ARBA" id="ARBA00006252"/>
    </source>
</evidence>
<dbReference type="SUPFAM" id="SSF52218">
    <property type="entry name" value="Flavoproteins"/>
    <property type="match status" value="1"/>
</dbReference>
<dbReference type="PANTHER" id="PTHR10204">
    <property type="entry name" value="NAD P H OXIDOREDUCTASE-RELATED"/>
    <property type="match status" value="1"/>
</dbReference>
<evidence type="ECO:0000313" key="4">
    <source>
        <dbReference type="EMBL" id="ESS70670.1"/>
    </source>
</evidence>
<dbReference type="Gene3D" id="3.40.50.360">
    <property type="match status" value="1"/>
</dbReference>
<keyword evidence="2" id="KW-0560">Oxidoreductase</keyword>
<dbReference type="STRING" id="1116472.MGMO_120c00570"/>
<dbReference type="Pfam" id="PF02525">
    <property type="entry name" value="Flavodoxin_2"/>
    <property type="match status" value="1"/>
</dbReference>
<gene>
    <name evidence="4" type="ORF">MGMO_120c00570</name>
</gene>
<accession>V5BBM8</accession>
<comment type="similarity">
    <text evidence="1">Belongs to the NAD(P)H dehydrogenase (quinone) family.</text>
</comment>
<dbReference type="eggNOG" id="COG2249">
    <property type="taxonomic scope" value="Bacteria"/>
</dbReference>
<dbReference type="GO" id="GO:0005829">
    <property type="term" value="C:cytosol"/>
    <property type="evidence" value="ECO:0007669"/>
    <property type="project" value="TreeGrafter"/>
</dbReference>
<dbReference type="InterPro" id="IPR029039">
    <property type="entry name" value="Flavoprotein-like_sf"/>
</dbReference>
<dbReference type="RefSeq" id="WP_023495827.1">
    <property type="nucleotide sequence ID" value="NZ_AYLO01000112.1"/>
</dbReference>
<proteinExistence type="inferred from homology"/>
<dbReference type="PANTHER" id="PTHR10204:SF34">
    <property type="entry name" value="NAD(P)H DEHYDROGENASE [QUINONE] 1 ISOFORM 1"/>
    <property type="match status" value="1"/>
</dbReference>
<evidence type="ECO:0000256" key="2">
    <source>
        <dbReference type="ARBA" id="ARBA00023002"/>
    </source>
</evidence>
<dbReference type="InterPro" id="IPR051545">
    <property type="entry name" value="NAD(P)H_dehydrogenase_qn"/>
</dbReference>
<dbReference type="OrthoDB" id="9798454at2"/>
<sequence length="196" mass="21453">MAAKQIVIIQGHPDPAGNRFCHALANAYLNGAKPSGHSIQVIDIAKIDFPVLRTQADFVQSEGPAAIKQAQHSIQSSQHLVIIYPLWLGTMPAYLKAFFEQVFRPGFSAIKSTDESPWERLISEKTAHIIVTMGMPEIIYRSYFLGHGVNSLEGNILAFSGINVVQQTLIGSVDSVGDTERQQWLAKIELAGRAGL</sequence>
<dbReference type="Proteomes" id="UP000017842">
    <property type="component" value="Unassembled WGS sequence"/>
</dbReference>
<dbReference type="GO" id="GO:0003955">
    <property type="term" value="F:NAD(P)H dehydrogenase (quinone) activity"/>
    <property type="evidence" value="ECO:0007669"/>
    <property type="project" value="TreeGrafter"/>
</dbReference>
<protein>
    <submittedName>
        <fullName evidence="4">NAD(P)H dehydrogenase</fullName>
    </submittedName>
</protein>
<dbReference type="InterPro" id="IPR003680">
    <property type="entry name" value="Flavodoxin_fold"/>
</dbReference>
<dbReference type="AlphaFoldDB" id="V5BBM8"/>
<feature type="domain" description="Flavodoxin-like fold" evidence="3">
    <location>
        <begin position="4"/>
        <end position="185"/>
    </location>
</feature>